<evidence type="ECO:0000256" key="3">
    <source>
        <dbReference type="ARBA" id="ARBA00017267"/>
    </source>
</evidence>
<evidence type="ECO:0000256" key="6">
    <source>
        <dbReference type="ARBA" id="ARBA00022777"/>
    </source>
</evidence>
<name>A0A7J3I7G4_9CREN</name>
<evidence type="ECO:0000256" key="2">
    <source>
        <dbReference type="ARBA" id="ARBA00012908"/>
    </source>
</evidence>
<organism evidence="13">
    <name type="scientific">Ignisphaera aggregans</name>
    <dbReference type="NCBI Taxonomy" id="334771"/>
    <lineage>
        <taxon>Archaea</taxon>
        <taxon>Thermoproteota</taxon>
        <taxon>Thermoprotei</taxon>
        <taxon>Desulfurococcales</taxon>
        <taxon>Desulfurococcaceae</taxon>
        <taxon>Ignisphaera</taxon>
    </lineage>
</organism>
<dbReference type="Pfam" id="PF00696">
    <property type="entry name" value="AA_kinase"/>
    <property type="match status" value="1"/>
</dbReference>
<keyword evidence="8" id="KW-0414">Isoprene biosynthesis</keyword>
<dbReference type="InterPro" id="IPR024192">
    <property type="entry name" value="Fosfomycin_R_FomA-type"/>
</dbReference>
<keyword evidence="7 10" id="KW-0067">ATP-binding</keyword>
<feature type="binding site" evidence="10">
    <location>
        <position position="52"/>
    </location>
    <ligand>
        <name>substrate</name>
    </ligand>
</feature>
<evidence type="ECO:0000313" key="14">
    <source>
        <dbReference type="EMBL" id="HGQ18960.1"/>
    </source>
</evidence>
<evidence type="ECO:0000256" key="1">
    <source>
        <dbReference type="ARBA" id="ARBA00010540"/>
    </source>
</evidence>
<dbReference type="GO" id="GO:0005524">
    <property type="term" value="F:ATP binding"/>
    <property type="evidence" value="ECO:0007669"/>
    <property type="project" value="UniProtKB-KW"/>
</dbReference>
<evidence type="ECO:0000256" key="11">
    <source>
        <dbReference type="PIRSR" id="PIRSR016496-2"/>
    </source>
</evidence>
<dbReference type="GO" id="GO:0102043">
    <property type="term" value="F:isopentenyl phosphate kinase activity"/>
    <property type="evidence" value="ECO:0007669"/>
    <property type="project" value="UniProtKB-EC"/>
</dbReference>
<evidence type="ECO:0000259" key="12">
    <source>
        <dbReference type="Pfam" id="PF00696"/>
    </source>
</evidence>
<dbReference type="PANTHER" id="PTHR43654:SF1">
    <property type="entry name" value="ISOPENTENYL PHOSPHATE KINASE"/>
    <property type="match status" value="1"/>
</dbReference>
<comment type="similarity">
    <text evidence="1">Belongs to the isopentenyl phosphate kinase family.</text>
</comment>
<protein>
    <recommendedName>
        <fullName evidence="3">Isopentenyl phosphate kinase</fullName>
        <ecNumber evidence="2">2.7.4.26</ecNumber>
    </recommendedName>
</protein>
<keyword evidence="6 13" id="KW-0418">Kinase</keyword>
<dbReference type="PANTHER" id="PTHR43654">
    <property type="entry name" value="GLUTAMATE 5-KINASE"/>
    <property type="match status" value="1"/>
</dbReference>
<keyword evidence="4" id="KW-0808">Transferase</keyword>
<feature type="site" description="Transition state stabilizer" evidence="11">
    <location>
        <position position="17"/>
    </location>
</feature>
<evidence type="ECO:0000256" key="8">
    <source>
        <dbReference type="ARBA" id="ARBA00023229"/>
    </source>
</evidence>
<feature type="binding site" evidence="10">
    <location>
        <position position="214"/>
    </location>
    <ligand>
        <name>ATP</name>
        <dbReference type="ChEBI" id="CHEBI:30616"/>
    </ligand>
</feature>
<dbReference type="Gene3D" id="3.40.1160.10">
    <property type="entry name" value="Acetylglutamate kinase-like"/>
    <property type="match status" value="1"/>
</dbReference>
<evidence type="ECO:0000256" key="10">
    <source>
        <dbReference type="PIRSR" id="PIRSR016496-1"/>
    </source>
</evidence>
<sequence length="259" mass="29028">MKITIILKLGGALITNKEKPFSLNYSVLYRICDEISQAYRECNNRIIIIHGGGSYGHYVVKEHEEHGNIYSTESIAQVVWFMRELNMIITDMLNSYGLPALPVDTHAMFLRVSDRLAVFSKPLIAMINNGLIPILYGDIIFNRIGKAEILSGDEIAWYFASLLKPSRLLFATAVDGIFDRDPADRNARLLPTVKLSELDRLDTKGVRGIDVTGGMRTKLLLGLKYMGEGMDVYIFNGVKTGTIYQAICNNEIFGTRVVI</sequence>
<dbReference type="EMBL" id="DTAI01000112">
    <property type="protein sequence ID" value="HGN36669.1"/>
    <property type="molecule type" value="Genomic_DNA"/>
</dbReference>
<feature type="binding site" evidence="10">
    <location>
        <position position="218"/>
    </location>
    <ligand>
        <name>ATP</name>
        <dbReference type="ChEBI" id="CHEBI:30616"/>
    </ligand>
</feature>
<evidence type="ECO:0000256" key="4">
    <source>
        <dbReference type="ARBA" id="ARBA00022679"/>
    </source>
</evidence>
<dbReference type="CDD" id="cd04241">
    <property type="entry name" value="AAK_FomA-like"/>
    <property type="match status" value="1"/>
</dbReference>
<dbReference type="AlphaFoldDB" id="A0A7J3I7G4"/>
<accession>A0A7J3I7G4</accession>
<evidence type="ECO:0000256" key="7">
    <source>
        <dbReference type="ARBA" id="ARBA00022840"/>
    </source>
</evidence>
<dbReference type="InterPro" id="IPR001048">
    <property type="entry name" value="Asp/Glu/Uridylate_kinase"/>
</dbReference>
<feature type="binding site" evidence="10">
    <location>
        <position position="152"/>
    </location>
    <ligand>
        <name>substrate</name>
    </ligand>
</feature>
<dbReference type="NCBIfam" id="NF040647">
    <property type="entry name" value="IPPK_Arch"/>
    <property type="match status" value="1"/>
</dbReference>
<dbReference type="EC" id="2.7.4.26" evidence="2"/>
<dbReference type="SUPFAM" id="SSF53633">
    <property type="entry name" value="Carbamate kinase-like"/>
    <property type="match status" value="1"/>
</dbReference>
<evidence type="ECO:0000256" key="9">
    <source>
        <dbReference type="ARBA" id="ARBA00049063"/>
    </source>
</evidence>
<comment type="catalytic activity">
    <reaction evidence="9">
        <text>isopentenyl phosphate + ATP = isopentenyl diphosphate + ADP</text>
        <dbReference type="Rhea" id="RHEA:33963"/>
        <dbReference type="ChEBI" id="CHEBI:30616"/>
        <dbReference type="ChEBI" id="CHEBI:65078"/>
        <dbReference type="ChEBI" id="CHEBI:128769"/>
        <dbReference type="ChEBI" id="CHEBI:456216"/>
        <dbReference type="EC" id="2.7.4.26"/>
    </reaction>
</comment>
<evidence type="ECO:0000256" key="5">
    <source>
        <dbReference type="ARBA" id="ARBA00022741"/>
    </source>
</evidence>
<feature type="binding site" evidence="10">
    <location>
        <position position="53"/>
    </location>
    <ligand>
        <name>ATP</name>
        <dbReference type="ChEBI" id="CHEBI:30616"/>
    </ligand>
</feature>
<dbReference type="PIRSF" id="PIRSF016496">
    <property type="entry name" value="Kin_FomA"/>
    <property type="match status" value="1"/>
</dbReference>
<reference evidence="13" key="1">
    <citation type="journal article" date="2020" name="mSystems">
        <title>Genome- and Community-Level Interaction Insights into Carbon Utilization and Element Cycling Functions of Hydrothermarchaeota in Hydrothermal Sediment.</title>
        <authorList>
            <person name="Zhou Z."/>
            <person name="Liu Y."/>
            <person name="Xu W."/>
            <person name="Pan J."/>
            <person name="Luo Z.H."/>
            <person name="Li M."/>
        </authorList>
    </citation>
    <scope>NUCLEOTIDE SEQUENCE [LARGE SCALE GENOMIC DNA]</scope>
    <source>
        <strain evidence="13">SpSt-618</strain>
        <strain evidence="14">SpSt-657</strain>
    </source>
</reference>
<dbReference type="GO" id="GO:0005829">
    <property type="term" value="C:cytosol"/>
    <property type="evidence" value="ECO:0007669"/>
    <property type="project" value="TreeGrafter"/>
</dbReference>
<dbReference type="GO" id="GO:0016301">
    <property type="term" value="F:kinase activity"/>
    <property type="evidence" value="ECO:0007669"/>
    <property type="project" value="UniProtKB-KW"/>
</dbReference>
<dbReference type="EMBL" id="DTBZ01000155">
    <property type="protein sequence ID" value="HGQ18960.1"/>
    <property type="molecule type" value="Genomic_DNA"/>
</dbReference>
<gene>
    <name evidence="13" type="ORF">ENT87_03865</name>
    <name evidence="14" type="ORF">ENU30_08330</name>
</gene>
<dbReference type="GO" id="GO:0016114">
    <property type="term" value="P:terpenoid biosynthetic process"/>
    <property type="evidence" value="ECO:0007669"/>
    <property type="project" value="TreeGrafter"/>
</dbReference>
<evidence type="ECO:0000313" key="13">
    <source>
        <dbReference type="EMBL" id="HGN36669.1"/>
    </source>
</evidence>
<dbReference type="InterPro" id="IPR036393">
    <property type="entry name" value="AceGlu_kinase-like_sf"/>
</dbReference>
<feature type="domain" description="Aspartate/glutamate/uridylate kinase" evidence="12">
    <location>
        <begin position="4"/>
        <end position="236"/>
    </location>
</feature>
<keyword evidence="5 10" id="KW-0547">Nucleotide-binding</keyword>
<comment type="caution">
    <text evidence="13">The sequence shown here is derived from an EMBL/GenBank/DDBJ whole genome shotgun (WGS) entry which is preliminary data.</text>
</comment>
<feature type="binding site" evidence="10">
    <location>
        <position position="57"/>
    </location>
    <ligand>
        <name>substrate</name>
    </ligand>
</feature>
<proteinExistence type="inferred from homology"/>